<evidence type="ECO:0000256" key="1">
    <source>
        <dbReference type="ARBA" id="ARBA00022729"/>
    </source>
</evidence>
<dbReference type="InterPro" id="IPR001314">
    <property type="entry name" value="Peptidase_S1A"/>
</dbReference>
<feature type="domain" description="Peptidase S1" evidence="7">
    <location>
        <begin position="132"/>
        <end position="433"/>
    </location>
</feature>
<dbReference type="InterPro" id="IPR043504">
    <property type="entry name" value="Peptidase_S1_PA_chymotrypsin"/>
</dbReference>
<dbReference type="Proteomes" id="UP000838878">
    <property type="component" value="Chromosome 3"/>
</dbReference>
<keyword evidence="2" id="KW-1015">Disulfide bond</keyword>
<feature type="domain" description="Peptidase S1" evidence="7">
    <location>
        <begin position="414"/>
        <end position="680"/>
    </location>
</feature>
<feature type="signal peptide" evidence="6">
    <location>
        <begin position="1"/>
        <end position="22"/>
    </location>
</feature>
<dbReference type="Gene3D" id="2.40.10.10">
    <property type="entry name" value="Trypsin-like serine proteases"/>
    <property type="match status" value="8"/>
</dbReference>
<dbReference type="EMBL" id="OV170223">
    <property type="protein sequence ID" value="CAH0723356.1"/>
    <property type="molecule type" value="Genomic_DNA"/>
</dbReference>
<accession>A0A8J9YD47</accession>
<dbReference type="SMART" id="SM00020">
    <property type="entry name" value="Tryp_SPc"/>
    <property type="match status" value="4"/>
</dbReference>
<dbReference type="InterPro" id="IPR033116">
    <property type="entry name" value="TRYPSIN_SER"/>
</dbReference>
<proteinExistence type="inferred from homology"/>
<dbReference type="PANTHER" id="PTHR24256">
    <property type="entry name" value="TRYPTASE-RELATED"/>
    <property type="match status" value="1"/>
</dbReference>
<dbReference type="PRINTS" id="PR00722">
    <property type="entry name" value="CHYMOTRYPSIN"/>
</dbReference>
<feature type="domain" description="Peptidase S1" evidence="7">
    <location>
        <begin position="686"/>
        <end position="929"/>
    </location>
</feature>
<dbReference type="PROSITE" id="PS00135">
    <property type="entry name" value="TRYPSIN_SER"/>
    <property type="match status" value="1"/>
</dbReference>
<comment type="similarity">
    <text evidence="4">Belongs to the peptidase S1 family. CLIP subfamily.</text>
</comment>
<keyword evidence="1 6" id="KW-0732">Signal</keyword>
<dbReference type="SUPFAM" id="SSF50494">
    <property type="entry name" value="Trypsin-like serine proteases"/>
    <property type="match status" value="4"/>
</dbReference>
<keyword evidence="3" id="KW-0325">Glycoprotein</keyword>
<dbReference type="InterPro" id="IPR051487">
    <property type="entry name" value="Ser/Thr_Proteases_Immune/Dev"/>
</dbReference>
<evidence type="ECO:0000256" key="3">
    <source>
        <dbReference type="ARBA" id="ARBA00023180"/>
    </source>
</evidence>
<protein>
    <recommendedName>
        <fullName evidence="7">Peptidase S1 domain-containing protein</fullName>
    </recommendedName>
</protein>
<dbReference type="FunFam" id="2.40.10.10:FF:000028">
    <property type="entry name" value="Serine protease easter"/>
    <property type="match status" value="3"/>
</dbReference>
<dbReference type="InterPro" id="IPR018114">
    <property type="entry name" value="TRYPSIN_HIS"/>
</dbReference>
<reference evidence="8" key="1">
    <citation type="submission" date="2021-12" db="EMBL/GenBank/DDBJ databases">
        <authorList>
            <person name="Martin H S."/>
        </authorList>
    </citation>
    <scope>NUCLEOTIDE SEQUENCE</scope>
</reference>
<evidence type="ECO:0000313" key="8">
    <source>
        <dbReference type="EMBL" id="CAH0723356.1"/>
    </source>
</evidence>
<dbReference type="PROSITE" id="PS50240">
    <property type="entry name" value="TRYPSIN_DOM"/>
    <property type="match status" value="4"/>
</dbReference>
<feature type="domain" description="Peptidase S1" evidence="7">
    <location>
        <begin position="961"/>
        <end position="1211"/>
    </location>
</feature>
<evidence type="ECO:0000256" key="4">
    <source>
        <dbReference type="ARBA" id="ARBA00024195"/>
    </source>
</evidence>
<name>A0A8J9YD47_9NEOP</name>
<gene>
    <name evidence="8" type="ORF">BINO364_LOCUS9198</name>
</gene>
<dbReference type="Pfam" id="PF00089">
    <property type="entry name" value="Trypsin"/>
    <property type="match status" value="4"/>
</dbReference>
<sequence>MYDKSFIFIFITISSLVVYSTEQWNCEVQSSLPPDPATGCCGQDISGIQRVEDSNLLTELVERLNDNILTCYKGQAPYALKSTQRMTRWRHQNLQALLKLFDLQDLLTRNNYRRSSNKSASFEDGIIPSRRIAGGTETEFKQFPWIVYIETLFNPADGWRQLACGGSLISTRYVLTAAHCIHNDTVTMNTTRVTLAQYNLKTFPKDCKFVMGEEQCVENILIYAEEAIYHPNYYRDYLYHDIALLRLREHAPYTDFIRPICLPTFDIDQPEFANLPLQIAGWGKTDPQGIGPVSIVKRQAVVNLIPNNECRNIYSSIDAFPVIRSQLCTVARNGQDFCEGDSGGPLMLLYKEQSNCAAQWVPPDPATECCGKDLSGVYRVEDLQNLLPRNNLNRHKHSTNDSALFESENISRRITGGTDTELDQFPWVVYIETYFEQILRTCTGALISDLYILTAAHCVHEYGLNLVGIQVSLAEYDLKYFPIDCKYVMGENQQCVENILMYAVDSGYHSQHDGGHLSYDIGIIKLRSYAPYTRFIRPICLPPFDVDRPDFANLPLQVAGWGKINPYDNGYGLKLSTVVNLVPHDECRNFYNDFLLRSQLCAVGRAGQDPCPGDSGGPLMLLYREQSNCEVQSSLPPDPATGCCGQDISGIQRVEDLQDLLTRNNYRRSSNKSASFEEGIIPGRRIAGGTETEFKQFPWIVYVETLFNTADETNNIRTECGGSLISRRHVLTAAHCIHNDSLTMNSTRVTLAQYNLKTFPKDCKYVMGEEQCVENILIYAEEAVYHPNYLRDNIYNDIALLRLREHAPYTDFIRPICLPTFDIDQPEFANLPLQIAGWGVTDPQNTESVVKRQGVVGLVPNNKCRKIYSSIDAFPVIRSQLCTVGQEGCSGDSGGPLMLLYKGQFNCEAQWAPQDPATGCCGQDLSGGFRTEDLQNLLPSNRRSSNDSAPFEGGIIPSRRIAEGTDTQLGQFPWMVFLESHFDQTIIITCGGSLISQMYILTAAHCVHEEGLTLVDIKITAAEYDLNTFPTDCKYVAGNQQCVENILIYPENVVYHPQHYKQLLHNDIALIKLRINAPYTEFIRPICLPSFDIDRPDFANLPLQIAGWGQINPYSKGSGIKLTTVVGLVPNDVCSSYVGYLINSHICAIGAAGRDQCPGDSGGPLMLLYRGTYYLVGIVSGKNVDTYCGSSVPSVYTNVFKFLPWIKMQLGI</sequence>
<dbReference type="CDD" id="cd00190">
    <property type="entry name" value="Tryp_SPc"/>
    <property type="match status" value="4"/>
</dbReference>
<dbReference type="AlphaFoldDB" id="A0A8J9YD47"/>
<dbReference type="InterPro" id="IPR001254">
    <property type="entry name" value="Trypsin_dom"/>
</dbReference>
<evidence type="ECO:0000313" key="9">
    <source>
        <dbReference type="Proteomes" id="UP000838878"/>
    </source>
</evidence>
<keyword evidence="5" id="KW-0720">Serine protease</keyword>
<dbReference type="PROSITE" id="PS00134">
    <property type="entry name" value="TRYPSIN_HIS"/>
    <property type="match status" value="2"/>
</dbReference>
<dbReference type="GO" id="GO:0006508">
    <property type="term" value="P:proteolysis"/>
    <property type="evidence" value="ECO:0007669"/>
    <property type="project" value="UniProtKB-KW"/>
</dbReference>
<organism evidence="8 9">
    <name type="scientific">Brenthis ino</name>
    <name type="common">lesser marbled fritillary</name>
    <dbReference type="NCBI Taxonomy" id="405034"/>
    <lineage>
        <taxon>Eukaryota</taxon>
        <taxon>Metazoa</taxon>
        <taxon>Ecdysozoa</taxon>
        <taxon>Arthropoda</taxon>
        <taxon>Hexapoda</taxon>
        <taxon>Insecta</taxon>
        <taxon>Pterygota</taxon>
        <taxon>Neoptera</taxon>
        <taxon>Endopterygota</taxon>
        <taxon>Lepidoptera</taxon>
        <taxon>Glossata</taxon>
        <taxon>Ditrysia</taxon>
        <taxon>Papilionoidea</taxon>
        <taxon>Nymphalidae</taxon>
        <taxon>Heliconiinae</taxon>
        <taxon>Argynnini</taxon>
        <taxon>Brenthis</taxon>
    </lineage>
</organism>
<keyword evidence="9" id="KW-1185">Reference proteome</keyword>
<dbReference type="InterPro" id="IPR009003">
    <property type="entry name" value="Peptidase_S1_PA"/>
</dbReference>
<dbReference type="GO" id="GO:0004252">
    <property type="term" value="F:serine-type endopeptidase activity"/>
    <property type="evidence" value="ECO:0007669"/>
    <property type="project" value="InterPro"/>
</dbReference>
<feature type="non-terminal residue" evidence="8">
    <location>
        <position position="1212"/>
    </location>
</feature>
<evidence type="ECO:0000256" key="5">
    <source>
        <dbReference type="RuleBase" id="RU363034"/>
    </source>
</evidence>
<evidence type="ECO:0000256" key="2">
    <source>
        <dbReference type="ARBA" id="ARBA00023157"/>
    </source>
</evidence>
<evidence type="ECO:0000256" key="6">
    <source>
        <dbReference type="SAM" id="SignalP"/>
    </source>
</evidence>
<feature type="chain" id="PRO_5035442920" description="Peptidase S1 domain-containing protein" evidence="6">
    <location>
        <begin position="23"/>
        <end position="1212"/>
    </location>
</feature>
<evidence type="ECO:0000259" key="7">
    <source>
        <dbReference type="PROSITE" id="PS50240"/>
    </source>
</evidence>
<dbReference type="OrthoDB" id="10061449at2759"/>
<keyword evidence="5" id="KW-0645">Protease</keyword>
<keyword evidence="5" id="KW-0378">Hydrolase</keyword>